<proteinExistence type="inferred from homology"/>
<dbReference type="PANTHER" id="PTHR30561:SF1">
    <property type="entry name" value="MULTIDRUG TRANSPORTER EMRE"/>
    <property type="match status" value="1"/>
</dbReference>
<dbReference type="SUPFAM" id="SSF103481">
    <property type="entry name" value="Multidrug resistance efflux transporter EmrE"/>
    <property type="match status" value="1"/>
</dbReference>
<dbReference type="Gene3D" id="1.10.3730.20">
    <property type="match status" value="1"/>
</dbReference>
<keyword evidence="4 7" id="KW-0812">Transmembrane</keyword>
<evidence type="ECO:0000256" key="7">
    <source>
        <dbReference type="RuleBase" id="RU003942"/>
    </source>
</evidence>
<comment type="subcellular location">
    <subcellularLocation>
        <location evidence="1 7">Cell membrane</location>
        <topology evidence="1 7">Multi-pass membrane protein</topology>
    </subcellularLocation>
</comment>
<dbReference type="KEGG" id="bsol:FSW04_02440"/>
<feature type="transmembrane region" description="Helical" evidence="8">
    <location>
        <begin position="31"/>
        <end position="51"/>
    </location>
</feature>
<keyword evidence="2" id="KW-0813">Transport</keyword>
<keyword evidence="10" id="KW-1185">Reference proteome</keyword>
<reference evidence="9 10" key="1">
    <citation type="journal article" date="2018" name="J. Microbiol.">
        <title>Baekduia soli gen. nov., sp. nov., a novel bacterium isolated from the soil of Baekdu Mountain and proposal of a novel family name, Baekduiaceae fam. nov.</title>
        <authorList>
            <person name="An D.S."/>
            <person name="Siddiqi M.Z."/>
            <person name="Kim K.H."/>
            <person name="Yu H.S."/>
            <person name="Im W.T."/>
        </authorList>
    </citation>
    <scope>NUCLEOTIDE SEQUENCE [LARGE SCALE GENOMIC DNA]</scope>
    <source>
        <strain evidence="9 10">BR7-21</strain>
    </source>
</reference>
<dbReference type="InterPro" id="IPR037185">
    <property type="entry name" value="EmrE-like"/>
</dbReference>
<organism evidence="9 10">
    <name type="scientific">Baekduia soli</name>
    <dbReference type="NCBI Taxonomy" id="496014"/>
    <lineage>
        <taxon>Bacteria</taxon>
        <taxon>Bacillati</taxon>
        <taxon>Actinomycetota</taxon>
        <taxon>Thermoleophilia</taxon>
        <taxon>Solirubrobacterales</taxon>
        <taxon>Baekduiaceae</taxon>
        <taxon>Baekduia</taxon>
    </lineage>
</organism>
<dbReference type="PANTHER" id="PTHR30561">
    <property type="entry name" value="SMR FAMILY PROTON-DEPENDENT DRUG EFFLUX TRANSPORTER SUGE"/>
    <property type="match status" value="1"/>
</dbReference>
<dbReference type="RefSeq" id="WP_146915871.1">
    <property type="nucleotide sequence ID" value="NZ_CP042430.1"/>
</dbReference>
<evidence type="ECO:0000256" key="3">
    <source>
        <dbReference type="ARBA" id="ARBA00022475"/>
    </source>
</evidence>
<accession>A0A5B8U0N0</accession>
<dbReference type="Pfam" id="PF00893">
    <property type="entry name" value="Multi_Drug_Res"/>
    <property type="match status" value="1"/>
</dbReference>
<feature type="transmembrane region" description="Helical" evidence="8">
    <location>
        <begin position="58"/>
        <end position="79"/>
    </location>
</feature>
<dbReference type="OrthoDB" id="21828at2"/>
<keyword evidence="5 8" id="KW-1133">Transmembrane helix</keyword>
<evidence type="ECO:0000256" key="1">
    <source>
        <dbReference type="ARBA" id="ARBA00004651"/>
    </source>
</evidence>
<evidence type="ECO:0000256" key="8">
    <source>
        <dbReference type="SAM" id="Phobius"/>
    </source>
</evidence>
<dbReference type="InterPro" id="IPR045324">
    <property type="entry name" value="Small_multidrug_res"/>
</dbReference>
<gene>
    <name evidence="9" type="ORF">FSW04_02440</name>
</gene>
<evidence type="ECO:0000313" key="9">
    <source>
        <dbReference type="EMBL" id="QEC46546.1"/>
    </source>
</evidence>
<keyword evidence="3" id="KW-1003">Cell membrane</keyword>
<evidence type="ECO:0000256" key="4">
    <source>
        <dbReference type="ARBA" id="ARBA00022692"/>
    </source>
</evidence>
<keyword evidence="6 8" id="KW-0472">Membrane</keyword>
<evidence type="ECO:0000313" key="10">
    <source>
        <dbReference type="Proteomes" id="UP000321805"/>
    </source>
</evidence>
<evidence type="ECO:0000256" key="2">
    <source>
        <dbReference type="ARBA" id="ARBA00022448"/>
    </source>
</evidence>
<dbReference type="AlphaFoldDB" id="A0A5B8U0N0"/>
<dbReference type="Proteomes" id="UP000321805">
    <property type="component" value="Chromosome"/>
</dbReference>
<feature type="transmembrane region" description="Helical" evidence="8">
    <location>
        <begin position="85"/>
        <end position="104"/>
    </location>
</feature>
<name>A0A5B8U0N0_9ACTN</name>
<dbReference type="InterPro" id="IPR000390">
    <property type="entry name" value="Small_drug/metabolite_transptr"/>
</dbReference>
<protein>
    <submittedName>
        <fullName evidence="9">QacE family quaternary ammonium compound efflux SMR transporter</fullName>
    </submittedName>
</protein>
<evidence type="ECO:0000256" key="5">
    <source>
        <dbReference type="ARBA" id="ARBA00022989"/>
    </source>
</evidence>
<dbReference type="EMBL" id="CP042430">
    <property type="protein sequence ID" value="QEC46546.1"/>
    <property type="molecule type" value="Genomic_DNA"/>
</dbReference>
<evidence type="ECO:0000256" key="6">
    <source>
        <dbReference type="ARBA" id="ARBA00023136"/>
    </source>
</evidence>
<dbReference type="GO" id="GO:0022857">
    <property type="term" value="F:transmembrane transporter activity"/>
    <property type="evidence" value="ECO:0007669"/>
    <property type="project" value="InterPro"/>
</dbReference>
<sequence length="107" mass="10536">MFVAWIALAVAIASEIVATLSLKAAGGGSVGAVALVVIGYVASFALMLVVLRRIEVSVAYAIWAGAGTAAIAVIGVAFLGEQADVLKFASIALVIAGVVGLNLGGAH</sequence>
<comment type="similarity">
    <text evidence="7">Belongs to the drug/metabolite transporter (DMT) superfamily. Small multidrug resistance (SMR) (TC 2.A.7.1) family.</text>
</comment>
<dbReference type="GO" id="GO:0005886">
    <property type="term" value="C:plasma membrane"/>
    <property type="evidence" value="ECO:0007669"/>
    <property type="project" value="UniProtKB-SubCell"/>
</dbReference>